<keyword evidence="1" id="KW-0732">Signal</keyword>
<name>X1AH17_9ZZZZ</name>
<organism evidence="2">
    <name type="scientific">marine sediment metagenome</name>
    <dbReference type="NCBI Taxonomy" id="412755"/>
    <lineage>
        <taxon>unclassified sequences</taxon>
        <taxon>metagenomes</taxon>
        <taxon>ecological metagenomes</taxon>
    </lineage>
</organism>
<protein>
    <submittedName>
        <fullName evidence="2">Uncharacterized protein</fullName>
    </submittedName>
</protein>
<dbReference type="Gene3D" id="2.60.40.1180">
    <property type="entry name" value="Golgi alpha-mannosidase II"/>
    <property type="match status" value="1"/>
</dbReference>
<dbReference type="InterPro" id="IPR013780">
    <property type="entry name" value="Glyco_hydro_b"/>
</dbReference>
<dbReference type="Pfam" id="PF13199">
    <property type="entry name" value="Glyco_hydro_66"/>
    <property type="match status" value="1"/>
</dbReference>
<sequence length="221" mass="25672">PDKQIILAAYMSTFNDANNTQLSAAERATLLTFSSIHANGAFHLLLGEKNCVITDGYYPAYIRLRSDFVKVFQCYWDFIVRYENFLFDYRLKDVSLYVSGGIDDEIKIIDYPYSSIAKPNTIWVIYREMPRYKVLSLINFLSILNTQWNTLRVEKVESICNIKVEAIIQEKVKKILFTSPDFGPKPKSLDFQLFKGKKGEGIKFEVPILNCWDMIIFELDQ</sequence>
<gene>
    <name evidence="2" type="ORF">S01H4_02006</name>
</gene>
<evidence type="ECO:0000256" key="1">
    <source>
        <dbReference type="ARBA" id="ARBA00022729"/>
    </source>
</evidence>
<dbReference type="InterPro" id="IPR025092">
    <property type="entry name" value="Glyco_hydro_66"/>
</dbReference>
<proteinExistence type="predicted"/>
<feature type="non-terminal residue" evidence="2">
    <location>
        <position position="1"/>
    </location>
</feature>
<dbReference type="EMBL" id="BART01000410">
    <property type="protein sequence ID" value="GAG71973.1"/>
    <property type="molecule type" value="Genomic_DNA"/>
</dbReference>
<dbReference type="AlphaFoldDB" id="X1AH17"/>
<comment type="caution">
    <text evidence="2">The sequence shown here is derived from an EMBL/GenBank/DDBJ whole genome shotgun (WGS) entry which is preliminary data.</text>
</comment>
<evidence type="ECO:0000313" key="2">
    <source>
        <dbReference type="EMBL" id="GAG71973.1"/>
    </source>
</evidence>
<dbReference type="Gene3D" id="3.20.20.80">
    <property type="entry name" value="Glycosidases"/>
    <property type="match status" value="1"/>
</dbReference>
<accession>X1AH17</accession>
<reference evidence="2" key="1">
    <citation type="journal article" date="2014" name="Front. Microbiol.">
        <title>High frequency of phylogenetically diverse reductive dehalogenase-homologous genes in deep subseafloor sedimentary metagenomes.</title>
        <authorList>
            <person name="Kawai M."/>
            <person name="Futagami T."/>
            <person name="Toyoda A."/>
            <person name="Takaki Y."/>
            <person name="Nishi S."/>
            <person name="Hori S."/>
            <person name="Arai W."/>
            <person name="Tsubouchi T."/>
            <person name="Morono Y."/>
            <person name="Uchiyama I."/>
            <person name="Ito T."/>
            <person name="Fujiyama A."/>
            <person name="Inagaki F."/>
            <person name="Takami H."/>
        </authorList>
    </citation>
    <scope>NUCLEOTIDE SEQUENCE</scope>
    <source>
        <strain evidence="2">Expedition CK06-06</strain>
    </source>
</reference>